<evidence type="ECO:0000256" key="2">
    <source>
        <dbReference type="ARBA" id="ARBA00022741"/>
    </source>
</evidence>
<dbReference type="HOGENOM" id="CLU_832692_0_0_1"/>
<keyword evidence="3 4" id="KW-0067">ATP-binding</keyword>
<comment type="catalytic activity">
    <reaction evidence="4">
        <text>ATP + H2O = ADP + phosphate + H(+)</text>
        <dbReference type="Rhea" id="RHEA:13065"/>
        <dbReference type="ChEBI" id="CHEBI:15377"/>
        <dbReference type="ChEBI" id="CHEBI:15378"/>
        <dbReference type="ChEBI" id="CHEBI:30616"/>
        <dbReference type="ChEBI" id="CHEBI:43474"/>
        <dbReference type="ChEBI" id="CHEBI:456216"/>
        <dbReference type="EC" id="3.6.4.6"/>
    </reaction>
</comment>
<comment type="similarity">
    <text evidence="1 4">Belongs to the AAA ATPase family.</text>
</comment>
<reference evidence="7" key="2">
    <citation type="submission" date="2024-10" db="UniProtKB">
        <authorList>
            <consortium name="EnsemblProtists"/>
        </authorList>
    </citation>
    <scope>IDENTIFICATION</scope>
</reference>
<sequence>MQHHIFAVAACTALAPTLPTAPGGTQAPPPAIGTPSALLDAVVEAAVACLRVQGADACDGDLAWCDGSSRAALERQLSGLRGRKLAWWLDAPQPLRAAYARGSRLDVSVVALPAGTALPASAYPPDSLVLATPLLGEPAVHRPGSSGRSLLAETVTSLAGGDLQWTGAPGAASALLQVERPPPGGWEPASGGAGVAMPDDAPELLARLAKKVGGLDAPLAVIVRRALSSRLYPRALTKELGVSPVRGMLLYGPPGCGKTLLAREICTALGAREPKIVNGPEMMSKYAEVEQAEAGDDSALHVIVFDEIDAFTRERGSLSGDTSGIRDSVVNQLP</sequence>
<evidence type="ECO:0000313" key="8">
    <source>
        <dbReference type="Proteomes" id="UP000013827"/>
    </source>
</evidence>
<dbReference type="Gene3D" id="3.40.50.300">
    <property type="entry name" value="P-loop containing nucleotide triphosphate hydrolases"/>
    <property type="match status" value="1"/>
</dbReference>
<dbReference type="PANTHER" id="PTHR23078">
    <property type="entry name" value="VESICULAR-FUSION PROTEIN NSF"/>
    <property type="match status" value="1"/>
</dbReference>
<dbReference type="GO" id="GO:0006891">
    <property type="term" value="P:intra-Golgi vesicle-mediated transport"/>
    <property type="evidence" value="ECO:0007669"/>
    <property type="project" value="TreeGrafter"/>
</dbReference>
<dbReference type="AlphaFoldDB" id="A0A0D3KY19"/>
<reference evidence="8" key="1">
    <citation type="journal article" date="2013" name="Nature">
        <title>Pan genome of the phytoplankton Emiliania underpins its global distribution.</title>
        <authorList>
            <person name="Read B.A."/>
            <person name="Kegel J."/>
            <person name="Klute M.J."/>
            <person name="Kuo A."/>
            <person name="Lefebvre S.C."/>
            <person name="Maumus F."/>
            <person name="Mayer C."/>
            <person name="Miller J."/>
            <person name="Monier A."/>
            <person name="Salamov A."/>
            <person name="Young J."/>
            <person name="Aguilar M."/>
            <person name="Claverie J.M."/>
            <person name="Frickenhaus S."/>
            <person name="Gonzalez K."/>
            <person name="Herman E.K."/>
            <person name="Lin Y.C."/>
            <person name="Napier J."/>
            <person name="Ogata H."/>
            <person name="Sarno A.F."/>
            <person name="Shmutz J."/>
            <person name="Schroeder D."/>
            <person name="de Vargas C."/>
            <person name="Verret F."/>
            <person name="von Dassow P."/>
            <person name="Valentin K."/>
            <person name="Van de Peer Y."/>
            <person name="Wheeler G."/>
            <person name="Dacks J.B."/>
            <person name="Delwiche C.F."/>
            <person name="Dyhrman S.T."/>
            <person name="Glockner G."/>
            <person name="John U."/>
            <person name="Richards T."/>
            <person name="Worden A.Z."/>
            <person name="Zhang X."/>
            <person name="Grigoriev I.V."/>
            <person name="Allen A.E."/>
            <person name="Bidle K."/>
            <person name="Borodovsky M."/>
            <person name="Bowler C."/>
            <person name="Brownlee C."/>
            <person name="Cock J.M."/>
            <person name="Elias M."/>
            <person name="Gladyshev V.N."/>
            <person name="Groth M."/>
            <person name="Guda C."/>
            <person name="Hadaegh A."/>
            <person name="Iglesias-Rodriguez M.D."/>
            <person name="Jenkins J."/>
            <person name="Jones B.M."/>
            <person name="Lawson T."/>
            <person name="Leese F."/>
            <person name="Lindquist E."/>
            <person name="Lobanov A."/>
            <person name="Lomsadze A."/>
            <person name="Malik S.B."/>
            <person name="Marsh M.E."/>
            <person name="Mackinder L."/>
            <person name="Mock T."/>
            <person name="Mueller-Roeber B."/>
            <person name="Pagarete A."/>
            <person name="Parker M."/>
            <person name="Probert I."/>
            <person name="Quesneville H."/>
            <person name="Raines C."/>
            <person name="Rensing S.A."/>
            <person name="Riano-Pachon D.M."/>
            <person name="Richier S."/>
            <person name="Rokitta S."/>
            <person name="Shiraiwa Y."/>
            <person name="Soanes D.M."/>
            <person name="van der Giezen M."/>
            <person name="Wahlund T.M."/>
            <person name="Williams B."/>
            <person name="Wilson W."/>
            <person name="Wolfe G."/>
            <person name="Wurch L.L."/>
        </authorList>
    </citation>
    <scope>NUCLEOTIDE SEQUENCE</scope>
</reference>
<dbReference type="GO" id="GO:0043001">
    <property type="term" value="P:Golgi to plasma membrane protein transport"/>
    <property type="evidence" value="ECO:0007669"/>
    <property type="project" value="TreeGrafter"/>
</dbReference>
<dbReference type="GeneID" id="17285924"/>
<comment type="function">
    <text evidence="4">Required for vesicle-mediated transport. Catalyzes the fusion of transport vesicles within the Golgi cisternae. Is also required for transport from the endoplasmic reticulum to the Golgi stack. Seems to function as a fusion protein required for the delivery of cargo proteins to all compartments of the Golgi stack independent of vesicle origin.</text>
</comment>
<dbReference type="SUPFAM" id="SSF52540">
    <property type="entry name" value="P-loop containing nucleoside triphosphate hydrolases"/>
    <property type="match status" value="1"/>
</dbReference>
<keyword evidence="8" id="KW-1185">Reference proteome</keyword>
<dbReference type="GO" id="GO:0005524">
    <property type="term" value="F:ATP binding"/>
    <property type="evidence" value="ECO:0007669"/>
    <property type="project" value="UniProtKB-UniRule"/>
</dbReference>
<dbReference type="PaxDb" id="2903-EOD40654"/>
<keyword evidence="5" id="KW-0732">Signal</keyword>
<keyword evidence="2 4" id="KW-0547">Nucleotide-binding</keyword>
<feature type="domain" description="ATPase AAA-type core" evidence="6">
    <location>
        <begin position="248"/>
        <end position="333"/>
    </location>
</feature>
<feature type="chain" id="PRO_5044291967" description="Vesicle-fusing ATPase" evidence="5">
    <location>
        <begin position="20"/>
        <end position="334"/>
    </location>
</feature>
<keyword evidence="4" id="KW-0378">Hydrolase</keyword>
<feature type="signal peptide" evidence="5">
    <location>
        <begin position="1"/>
        <end position="19"/>
    </location>
</feature>
<dbReference type="GO" id="GO:0005795">
    <property type="term" value="C:Golgi stack"/>
    <property type="evidence" value="ECO:0007669"/>
    <property type="project" value="TreeGrafter"/>
</dbReference>
<comment type="subcellular location">
    <subcellularLocation>
        <location evidence="4">Cytoplasm</location>
    </subcellularLocation>
</comment>
<name>A0A0D3KY19_EMIH1</name>
<dbReference type="Proteomes" id="UP000013827">
    <property type="component" value="Unassembled WGS sequence"/>
</dbReference>
<keyword evidence="4" id="KW-0931">ER-Golgi transport</keyword>
<evidence type="ECO:0000313" key="7">
    <source>
        <dbReference type="EnsemblProtists" id="EOD40654"/>
    </source>
</evidence>
<keyword evidence="4" id="KW-0963">Cytoplasm</keyword>
<evidence type="ECO:0000256" key="3">
    <source>
        <dbReference type="ARBA" id="ARBA00022840"/>
    </source>
</evidence>
<dbReference type="EnsemblProtists" id="EOD40654">
    <property type="protein sequence ID" value="EOD40654"/>
    <property type="gene ID" value="EMIHUDRAFT_222365"/>
</dbReference>
<keyword evidence="4" id="KW-0479">Metal-binding</keyword>
<dbReference type="Pfam" id="PF00004">
    <property type="entry name" value="AAA"/>
    <property type="match status" value="1"/>
</dbReference>
<dbReference type="RefSeq" id="XP_005793083.1">
    <property type="nucleotide sequence ID" value="XM_005793026.1"/>
</dbReference>
<evidence type="ECO:0000256" key="5">
    <source>
        <dbReference type="SAM" id="SignalP"/>
    </source>
</evidence>
<dbReference type="InterPro" id="IPR027417">
    <property type="entry name" value="P-loop_NTPase"/>
</dbReference>
<dbReference type="EC" id="3.6.4.6" evidence="4"/>
<dbReference type="GO" id="GO:0016887">
    <property type="term" value="F:ATP hydrolysis activity"/>
    <property type="evidence" value="ECO:0007669"/>
    <property type="project" value="InterPro"/>
</dbReference>
<dbReference type="PANTHER" id="PTHR23078:SF3">
    <property type="entry name" value="VESICLE-FUSING ATPASE"/>
    <property type="match status" value="1"/>
</dbReference>
<dbReference type="InterPro" id="IPR003959">
    <property type="entry name" value="ATPase_AAA_core"/>
</dbReference>
<dbReference type="STRING" id="2903.R1G476"/>
<keyword evidence="4" id="KW-0653">Protein transport</keyword>
<protein>
    <recommendedName>
        <fullName evidence="4">Vesicle-fusing ATPase</fullName>
        <ecNumber evidence="4">3.6.4.6</ecNumber>
    </recommendedName>
</protein>
<evidence type="ECO:0000256" key="1">
    <source>
        <dbReference type="ARBA" id="ARBA00006914"/>
    </source>
</evidence>
<organism evidence="7 8">
    <name type="scientific">Emiliania huxleyi (strain CCMP1516)</name>
    <dbReference type="NCBI Taxonomy" id="280463"/>
    <lineage>
        <taxon>Eukaryota</taxon>
        <taxon>Haptista</taxon>
        <taxon>Haptophyta</taxon>
        <taxon>Prymnesiophyceae</taxon>
        <taxon>Isochrysidales</taxon>
        <taxon>Noelaerhabdaceae</taxon>
        <taxon>Emiliania</taxon>
    </lineage>
</organism>
<proteinExistence type="inferred from homology"/>
<dbReference type="KEGG" id="ehx:EMIHUDRAFT_222365"/>
<evidence type="ECO:0000256" key="4">
    <source>
        <dbReference type="RuleBase" id="RU367045"/>
    </source>
</evidence>
<comment type="cofactor">
    <cofactor evidence="4">
        <name>Mg(2+)</name>
        <dbReference type="ChEBI" id="CHEBI:18420"/>
    </cofactor>
    <text evidence="4">Binds 1 Mg(2+) ion per subunit.</text>
</comment>
<evidence type="ECO:0000259" key="6">
    <source>
        <dbReference type="Pfam" id="PF00004"/>
    </source>
</evidence>
<dbReference type="GO" id="GO:0035494">
    <property type="term" value="P:SNARE complex disassembly"/>
    <property type="evidence" value="ECO:0007669"/>
    <property type="project" value="InterPro"/>
</dbReference>
<accession>A0A0D3KY19</accession>
<keyword evidence="4" id="KW-0460">Magnesium</keyword>
<dbReference type="InterPro" id="IPR039812">
    <property type="entry name" value="Vesicle-fus_ATPase"/>
</dbReference>
<keyword evidence="4" id="KW-0813">Transport</keyword>
<dbReference type="eggNOG" id="KOG0741">
    <property type="taxonomic scope" value="Eukaryota"/>
</dbReference>
<dbReference type="GO" id="GO:0046872">
    <property type="term" value="F:metal ion binding"/>
    <property type="evidence" value="ECO:0007669"/>
    <property type="project" value="UniProtKB-UniRule"/>
</dbReference>